<dbReference type="SFLD" id="SFLDG00358">
    <property type="entry name" value="Main_(cytGST)"/>
    <property type="match status" value="1"/>
</dbReference>
<accession>A0A5C4N2F6</accession>
<keyword evidence="5" id="KW-1185">Reference proteome</keyword>
<dbReference type="Pfam" id="PF02798">
    <property type="entry name" value="GST_N"/>
    <property type="match status" value="1"/>
</dbReference>
<dbReference type="RefSeq" id="WP_139075740.1">
    <property type="nucleotide sequence ID" value="NZ_VDFU01000004.1"/>
</dbReference>
<dbReference type="EMBL" id="VDFU01000004">
    <property type="protein sequence ID" value="TNC51619.1"/>
    <property type="molecule type" value="Genomic_DNA"/>
</dbReference>
<dbReference type="PANTHER" id="PTHR44051">
    <property type="entry name" value="GLUTATHIONE S-TRANSFERASE-RELATED"/>
    <property type="match status" value="1"/>
</dbReference>
<evidence type="ECO:0000259" key="2">
    <source>
        <dbReference type="PROSITE" id="PS50404"/>
    </source>
</evidence>
<dbReference type="InterPro" id="IPR004045">
    <property type="entry name" value="Glutathione_S-Trfase_N"/>
</dbReference>
<gene>
    <name evidence="4" type="ORF">FHG66_05525</name>
</gene>
<evidence type="ECO:0000256" key="1">
    <source>
        <dbReference type="RuleBase" id="RU003494"/>
    </source>
</evidence>
<comment type="caution">
    <text evidence="4">The sequence shown here is derived from an EMBL/GenBank/DDBJ whole genome shotgun (WGS) entry which is preliminary data.</text>
</comment>
<reference evidence="4 5" key="1">
    <citation type="submission" date="2019-06" db="EMBL/GenBank/DDBJ databases">
        <title>YIM 131921 draft genome.</title>
        <authorList>
            <person name="Jiang L."/>
        </authorList>
    </citation>
    <scope>NUCLEOTIDE SEQUENCE [LARGE SCALE GENOMIC DNA]</scope>
    <source>
        <strain evidence="4 5">YIM 131921</strain>
    </source>
</reference>
<organism evidence="4 5">
    <name type="scientific">Rubellimicrobium rubrum</name>
    <dbReference type="NCBI Taxonomy" id="2585369"/>
    <lineage>
        <taxon>Bacteria</taxon>
        <taxon>Pseudomonadati</taxon>
        <taxon>Pseudomonadota</taxon>
        <taxon>Alphaproteobacteria</taxon>
        <taxon>Rhodobacterales</taxon>
        <taxon>Roseobacteraceae</taxon>
        <taxon>Rubellimicrobium</taxon>
    </lineage>
</organism>
<comment type="similarity">
    <text evidence="1">Belongs to the GST superfamily.</text>
</comment>
<dbReference type="InterPro" id="IPR036249">
    <property type="entry name" value="Thioredoxin-like_sf"/>
</dbReference>
<dbReference type="PROSITE" id="PS50405">
    <property type="entry name" value="GST_CTER"/>
    <property type="match status" value="1"/>
</dbReference>
<sequence length="222" mass="24055">MRPTLYDYVLSPSCYKARLMAALVGSELESVAVDFHPGGDHRKPEFLMLNPAGTLPVLTHGGLILTETTAMLVYLVRLAGRCEWLGGEDPASAARVQQWLAFSARLTASLGLARLHDMLGRPADIDAARWAGTLCLRELESALVENRLLGEDFLAGNAPTVADVACFPYVMLAPDGGVSLDPYPAIRAWTRRIRALPGFVEMPGIHRLHDLRPEPGEAEAAA</sequence>
<feature type="domain" description="GST N-terminal" evidence="2">
    <location>
        <begin position="1"/>
        <end position="83"/>
    </location>
</feature>
<dbReference type="Proteomes" id="UP000305887">
    <property type="component" value="Unassembled WGS sequence"/>
</dbReference>
<dbReference type="PANTHER" id="PTHR44051:SF2">
    <property type="entry name" value="HYPOTHETICAL GLUTATHIONE S-TRANSFERASE LIKE PROTEIN"/>
    <property type="match status" value="1"/>
</dbReference>
<proteinExistence type="inferred from homology"/>
<dbReference type="AlphaFoldDB" id="A0A5C4N2F6"/>
<evidence type="ECO:0000313" key="5">
    <source>
        <dbReference type="Proteomes" id="UP000305887"/>
    </source>
</evidence>
<dbReference type="Pfam" id="PF00043">
    <property type="entry name" value="GST_C"/>
    <property type="match status" value="1"/>
</dbReference>
<dbReference type="InterPro" id="IPR004046">
    <property type="entry name" value="GST_C"/>
</dbReference>
<protein>
    <submittedName>
        <fullName evidence="4">Glutathione S-transferase family protein</fullName>
    </submittedName>
</protein>
<feature type="domain" description="GST C-terminal" evidence="3">
    <location>
        <begin position="89"/>
        <end position="217"/>
    </location>
</feature>
<dbReference type="SUPFAM" id="SSF52833">
    <property type="entry name" value="Thioredoxin-like"/>
    <property type="match status" value="1"/>
</dbReference>
<evidence type="ECO:0000313" key="4">
    <source>
        <dbReference type="EMBL" id="TNC51619.1"/>
    </source>
</evidence>
<name>A0A5C4N2F6_9RHOB</name>
<evidence type="ECO:0000259" key="3">
    <source>
        <dbReference type="PROSITE" id="PS50405"/>
    </source>
</evidence>
<dbReference type="InterPro" id="IPR040079">
    <property type="entry name" value="Glutathione_S-Trfase"/>
</dbReference>
<dbReference type="GO" id="GO:0016740">
    <property type="term" value="F:transferase activity"/>
    <property type="evidence" value="ECO:0007669"/>
    <property type="project" value="UniProtKB-KW"/>
</dbReference>
<keyword evidence="4" id="KW-0808">Transferase</keyword>
<dbReference type="InterPro" id="IPR036282">
    <property type="entry name" value="Glutathione-S-Trfase_C_sf"/>
</dbReference>
<dbReference type="PROSITE" id="PS50404">
    <property type="entry name" value="GST_NTER"/>
    <property type="match status" value="1"/>
</dbReference>
<dbReference type="InterPro" id="IPR010987">
    <property type="entry name" value="Glutathione-S-Trfase_C-like"/>
</dbReference>
<dbReference type="SFLD" id="SFLDS00019">
    <property type="entry name" value="Glutathione_Transferase_(cytos"/>
    <property type="match status" value="1"/>
</dbReference>
<dbReference type="Gene3D" id="1.20.1050.10">
    <property type="match status" value="1"/>
</dbReference>
<dbReference type="SUPFAM" id="SSF47616">
    <property type="entry name" value="GST C-terminal domain-like"/>
    <property type="match status" value="1"/>
</dbReference>
<dbReference type="OrthoDB" id="9782992at2"/>
<dbReference type="Gene3D" id="3.40.30.10">
    <property type="entry name" value="Glutaredoxin"/>
    <property type="match status" value="1"/>
</dbReference>